<proteinExistence type="predicted"/>
<protein>
    <submittedName>
        <fullName evidence="1">Host cell factor</fullName>
    </submittedName>
</protein>
<evidence type="ECO:0000313" key="1">
    <source>
        <dbReference type="EMBL" id="JAR87050.1"/>
    </source>
</evidence>
<dbReference type="AlphaFoldDB" id="A0A147B8F6"/>
<dbReference type="EMBL" id="GEIB01001013">
    <property type="protein sequence ID" value="JAR87050.1"/>
    <property type="molecule type" value="Transcribed_RNA"/>
</dbReference>
<accession>A0A147B8F6</accession>
<reference evidence="1" key="1">
    <citation type="submission" date="2016-03" db="EMBL/GenBank/DDBJ databases">
        <title>Gut transcriptome analysis on engorged females of Ornithodoros mimon (Acari: Argasidae) and phylogenetic inferences of soft ticks.</title>
        <authorList>
            <person name="Landulfo G.A."/>
            <person name="Giovanni D."/>
            <person name="Carvalho E."/>
            <person name="Junqueira-de-Azevedo I."/>
            <person name="Patane J."/>
            <person name="Mendoca R."/>
            <person name="Barros-Battesti D."/>
        </authorList>
    </citation>
    <scope>NUCLEOTIDE SEQUENCE</scope>
    <source>
        <strain evidence="1">Females</strain>
        <tissue evidence="1">Gut</tissue>
    </source>
</reference>
<organism evidence="1">
    <name type="scientific">Alectorobius mimon</name>
    <dbReference type="NCBI Taxonomy" id="360319"/>
    <lineage>
        <taxon>Eukaryota</taxon>
        <taxon>Metazoa</taxon>
        <taxon>Ecdysozoa</taxon>
        <taxon>Arthropoda</taxon>
        <taxon>Chelicerata</taxon>
        <taxon>Arachnida</taxon>
        <taxon>Acari</taxon>
        <taxon>Parasitiformes</taxon>
        <taxon>Ixodida</taxon>
        <taxon>Ixodoidea</taxon>
        <taxon>Argasidae</taxon>
        <taxon>Ornithodorinae</taxon>
        <taxon>Alectorobius</taxon>
    </lineage>
</organism>
<name>A0A147B8F6_9ACAR</name>
<sequence>QIVTLVKTTQGVTLATMPKVSLIQGKGGAVQAQQIQGKGVIPQGATIVKLVTTQAGGTKPTVVTGSPGVQKVMTTVLRTVPSNLVTVAKAGGAGATTLSPAPRQQTIVIAAPKGQAAKTTSVLPAGAQLNTVTTSGGVKMIVVSSSGLTGQQAFTIITTASQTRTQMSTSVASPITITMPSTRTLPAKGTIQLQGTGGQQVVALPAQGLLPSGAITIQSKPGTSPAQKVLTIV</sequence>
<feature type="non-terminal residue" evidence="1">
    <location>
        <position position="233"/>
    </location>
</feature>
<feature type="non-terminal residue" evidence="1">
    <location>
        <position position="1"/>
    </location>
</feature>